<keyword evidence="13" id="KW-1185">Reference proteome</keyword>
<keyword evidence="8" id="KW-0547">Nucleotide-binding</keyword>
<evidence type="ECO:0000313" key="14">
    <source>
        <dbReference type="WBParaSite" id="TCONS_00009455.p1"/>
    </source>
</evidence>
<dbReference type="PANTHER" id="PTHR23033:SF14">
    <property type="entry name" value="GLYCOPROTEIN-N-ACETYLGALACTOSAMINE 3-BETA-GALACTOSYLTRANSFERASE 1-RELATED"/>
    <property type="match status" value="1"/>
</dbReference>
<evidence type="ECO:0000256" key="8">
    <source>
        <dbReference type="ARBA" id="ARBA00022741"/>
    </source>
</evidence>
<evidence type="ECO:0000256" key="1">
    <source>
        <dbReference type="ARBA" id="ARBA00004606"/>
    </source>
</evidence>
<reference evidence="14" key="1">
    <citation type="submission" date="2024-02" db="UniProtKB">
        <authorList>
            <consortium name="WormBaseParasite"/>
        </authorList>
    </citation>
    <scope>IDENTIFICATION</scope>
</reference>
<evidence type="ECO:0000256" key="5">
    <source>
        <dbReference type="ARBA" id="ARBA00022676"/>
    </source>
</evidence>
<keyword evidence="6" id="KW-0808">Transferase</keyword>
<dbReference type="InterPro" id="IPR029045">
    <property type="entry name" value="ClpP/crotonase-like_dom_sf"/>
</dbReference>
<dbReference type="InterPro" id="IPR003378">
    <property type="entry name" value="Fringe-like_glycosylTrfase"/>
</dbReference>
<comment type="pathway">
    <text evidence="2">Protein modification; protein glycosylation.</text>
</comment>
<dbReference type="CDD" id="cd06558">
    <property type="entry name" value="crotonase-like"/>
    <property type="match status" value="1"/>
</dbReference>
<dbReference type="SUPFAM" id="SSF52096">
    <property type="entry name" value="ClpP/crotonase"/>
    <property type="match status" value="1"/>
</dbReference>
<evidence type="ECO:0000256" key="9">
    <source>
        <dbReference type="ARBA" id="ARBA00022968"/>
    </source>
</evidence>
<evidence type="ECO:0000259" key="12">
    <source>
        <dbReference type="Pfam" id="PF02434"/>
    </source>
</evidence>
<dbReference type="Pfam" id="PF02434">
    <property type="entry name" value="Fringe"/>
    <property type="match status" value="1"/>
</dbReference>
<keyword evidence="10" id="KW-1133">Transmembrane helix</keyword>
<evidence type="ECO:0000256" key="4">
    <source>
        <dbReference type="ARBA" id="ARBA00012557"/>
    </source>
</evidence>
<keyword evidence="5" id="KW-0328">Glycosyltransferase</keyword>
<dbReference type="EC" id="2.4.1.122" evidence="4"/>
<dbReference type="PANTHER" id="PTHR23033">
    <property type="entry name" value="BETA1,3-GALACTOSYLTRANSFERASE"/>
    <property type="match status" value="1"/>
</dbReference>
<dbReference type="InterPro" id="IPR026050">
    <property type="entry name" value="C1GALT1/C1GALT1_chp1"/>
</dbReference>
<sequence>MFSRRSLFKLNFNCLKNHFVYYKHNVSLKNKTQTIPIQNLLNLQSWVDDYCKLQAHATINSFYNYEISKSRLELKNNNALDFKFELPNVKIEKQSKAFVITIDNVKNKNALTMDMYEGITEALNYSLEDRTTSITILTGKGQFFSSGNNFTNIQSFDFDRYLKVYKKFMLSLIDHDKPLIGFINGPAIGIMAEVLPLFDYLLFSSNAYFKTLSVDNKCFAGGCSTFTFPYLIGKNISCDFLTRGRTINAMEGKDLGLINSVVLSSHFNNVAKRKINQFSKIDPNVSIFCLILTGPQYRKSRVSYQKRTWIKGCNSYIYISSVYDITLPSIALKMKEGKNNLWGKIKFGLKYVFNNYYRKPFDWFLIADDDTYISMTNLRFLLITKNTSLPYHHGYKVRWRHDDGRAVQYVHGGGGDVLSREAFKRFIRYSLNNPKKCNQKGNGAGDFELSYCLTNVGVHVNDGIDFLKRPRFNPSNPLMNLASTYNHKFDKTLYRLSEGRSKHGIRHMPDYPISYHYLPGEMMLSIHYLLNIVNVIGKMNSLSKMLSTKKCTKQTFLNETLIYLNSLGNKVYTN</sequence>
<dbReference type="GO" id="GO:0016020">
    <property type="term" value="C:membrane"/>
    <property type="evidence" value="ECO:0007669"/>
    <property type="project" value="UniProtKB-SubCell"/>
</dbReference>
<comment type="similarity">
    <text evidence="3">Belongs to the glycosyltransferase 31 family. Beta3-Gal-T subfamily.</text>
</comment>
<evidence type="ECO:0000256" key="10">
    <source>
        <dbReference type="ARBA" id="ARBA00022989"/>
    </source>
</evidence>
<evidence type="ECO:0000256" key="3">
    <source>
        <dbReference type="ARBA" id="ARBA00006462"/>
    </source>
</evidence>
<evidence type="ECO:0000256" key="7">
    <source>
        <dbReference type="ARBA" id="ARBA00022692"/>
    </source>
</evidence>
<dbReference type="Gene3D" id="3.90.550.50">
    <property type="match status" value="1"/>
</dbReference>
<feature type="domain" description="Fringe-like glycosyltransferase" evidence="12">
    <location>
        <begin position="286"/>
        <end position="459"/>
    </location>
</feature>
<organism evidence="13 14">
    <name type="scientific">Strongyloides stercoralis</name>
    <name type="common">Threadworm</name>
    <dbReference type="NCBI Taxonomy" id="6248"/>
    <lineage>
        <taxon>Eukaryota</taxon>
        <taxon>Metazoa</taxon>
        <taxon>Ecdysozoa</taxon>
        <taxon>Nematoda</taxon>
        <taxon>Chromadorea</taxon>
        <taxon>Rhabditida</taxon>
        <taxon>Tylenchina</taxon>
        <taxon>Panagrolaimomorpha</taxon>
        <taxon>Strongyloidoidea</taxon>
        <taxon>Strongyloididae</taxon>
        <taxon>Strongyloides</taxon>
    </lineage>
</organism>
<dbReference type="AlphaFoldDB" id="A0AAF5DDC9"/>
<proteinExistence type="inferred from homology"/>
<comment type="subcellular location">
    <subcellularLocation>
        <location evidence="1">Membrane</location>
        <topology evidence="1">Single-pass type II membrane protein</topology>
    </subcellularLocation>
</comment>
<dbReference type="InterPro" id="IPR001753">
    <property type="entry name" value="Enoyl-CoA_hydra/iso"/>
</dbReference>
<name>A0AAF5DDC9_STRER</name>
<keyword evidence="9" id="KW-0735">Signal-anchor</keyword>
<keyword evidence="11" id="KW-0472">Membrane</keyword>
<protein>
    <recommendedName>
        <fullName evidence="4">N-acetylgalactosaminide beta-1,3-galactosyltransferase</fullName>
        <ecNumber evidence="4">2.4.1.122</ecNumber>
    </recommendedName>
</protein>
<dbReference type="WBParaSite" id="TCONS_00009455.p1">
    <property type="protein sequence ID" value="TCONS_00009455.p1"/>
    <property type="gene ID" value="XLOC_007264"/>
</dbReference>
<keyword evidence="7" id="KW-0812">Transmembrane</keyword>
<dbReference type="GO" id="GO:0000166">
    <property type="term" value="F:nucleotide binding"/>
    <property type="evidence" value="ECO:0007669"/>
    <property type="project" value="UniProtKB-KW"/>
</dbReference>
<dbReference type="GO" id="GO:0016263">
    <property type="term" value="F:glycoprotein-N-acetylgalactosamine 3-beta-galactosyltransferase activity"/>
    <property type="evidence" value="ECO:0007669"/>
    <property type="project" value="UniProtKB-EC"/>
</dbReference>
<evidence type="ECO:0000256" key="11">
    <source>
        <dbReference type="ARBA" id="ARBA00023136"/>
    </source>
</evidence>
<evidence type="ECO:0000313" key="13">
    <source>
        <dbReference type="Proteomes" id="UP000035681"/>
    </source>
</evidence>
<dbReference type="Pfam" id="PF00378">
    <property type="entry name" value="ECH_1"/>
    <property type="match status" value="1"/>
</dbReference>
<dbReference type="Proteomes" id="UP000035681">
    <property type="component" value="Unplaced"/>
</dbReference>
<evidence type="ECO:0000256" key="6">
    <source>
        <dbReference type="ARBA" id="ARBA00022679"/>
    </source>
</evidence>
<dbReference type="Gene3D" id="3.90.226.10">
    <property type="entry name" value="2-enoyl-CoA Hydratase, Chain A, domain 1"/>
    <property type="match status" value="1"/>
</dbReference>
<accession>A0AAF5DDC9</accession>
<evidence type="ECO:0000256" key="2">
    <source>
        <dbReference type="ARBA" id="ARBA00004922"/>
    </source>
</evidence>